<dbReference type="AlphaFoldDB" id="A0AAD7M476"/>
<evidence type="ECO:0000256" key="3">
    <source>
        <dbReference type="ARBA" id="ARBA00022786"/>
    </source>
</evidence>
<feature type="domain" description="BTB" evidence="5">
    <location>
        <begin position="5"/>
        <end position="69"/>
    </location>
</feature>
<protein>
    <submittedName>
        <fullName evidence="7">BTB/POZ domain-containing protein</fullName>
    </submittedName>
</protein>
<dbReference type="KEGG" id="qsa:O6P43_012502"/>
<name>A0AAD7M476_QUISA</name>
<evidence type="ECO:0000256" key="2">
    <source>
        <dbReference type="ARBA" id="ARBA00004906"/>
    </source>
</evidence>
<evidence type="ECO:0000256" key="1">
    <source>
        <dbReference type="ARBA" id="ARBA00004184"/>
    </source>
</evidence>
<dbReference type="InterPro" id="IPR043454">
    <property type="entry name" value="NPH3/RPT2-like"/>
</dbReference>
<dbReference type="PROSITE" id="PS51649">
    <property type="entry name" value="NPH3"/>
    <property type="match status" value="1"/>
</dbReference>
<dbReference type="SMART" id="SM00225">
    <property type="entry name" value="BTB"/>
    <property type="match status" value="1"/>
</dbReference>
<keyword evidence="3" id="KW-0833">Ubl conjugation pathway</keyword>
<dbReference type="PANTHER" id="PTHR32370">
    <property type="entry name" value="OS12G0117600 PROTEIN"/>
    <property type="match status" value="1"/>
</dbReference>
<evidence type="ECO:0000259" key="6">
    <source>
        <dbReference type="PROSITE" id="PS51649"/>
    </source>
</evidence>
<comment type="subcellular location">
    <subcellularLocation>
        <location evidence="1">Endomembrane system</location>
        <topology evidence="1">Peripheral membrane protein</topology>
    </subcellularLocation>
</comment>
<organism evidence="7 8">
    <name type="scientific">Quillaja saponaria</name>
    <name type="common">Soap bark tree</name>
    <dbReference type="NCBI Taxonomy" id="32244"/>
    <lineage>
        <taxon>Eukaryota</taxon>
        <taxon>Viridiplantae</taxon>
        <taxon>Streptophyta</taxon>
        <taxon>Embryophyta</taxon>
        <taxon>Tracheophyta</taxon>
        <taxon>Spermatophyta</taxon>
        <taxon>Magnoliopsida</taxon>
        <taxon>eudicotyledons</taxon>
        <taxon>Gunneridae</taxon>
        <taxon>Pentapetalae</taxon>
        <taxon>rosids</taxon>
        <taxon>fabids</taxon>
        <taxon>Fabales</taxon>
        <taxon>Quillajaceae</taxon>
        <taxon>Quillaja</taxon>
    </lineage>
</organism>
<reference evidence="7" key="1">
    <citation type="journal article" date="2023" name="Science">
        <title>Elucidation of the pathway for biosynthesis of saponin adjuvants from the soapbark tree.</title>
        <authorList>
            <person name="Reed J."/>
            <person name="Orme A."/>
            <person name="El-Demerdash A."/>
            <person name="Owen C."/>
            <person name="Martin L.B.B."/>
            <person name="Misra R.C."/>
            <person name="Kikuchi S."/>
            <person name="Rejzek M."/>
            <person name="Martin A.C."/>
            <person name="Harkess A."/>
            <person name="Leebens-Mack J."/>
            <person name="Louveau T."/>
            <person name="Stephenson M.J."/>
            <person name="Osbourn A."/>
        </authorList>
    </citation>
    <scope>NUCLEOTIDE SEQUENCE</scope>
    <source>
        <strain evidence="7">S10</strain>
    </source>
</reference>
<dbReference type="InterPro" id="IPR027356">
    <property type="entry name" value="NPH3_dom"/>
</dbReference>
<gene>
    <name evidence="7" type="ORF">O6P43_012502</name>
</gene>
<accession>A0AAD7M476</accession>
<dbReference type="Gene3D" id="3.30.710.10">
    <property type="entry name" value="Potassium Channel Kv1.1, Chain A"/>
    <property type="match status" value="1"/>
</dbReference>
<evidence type="ECO:0000313" key="8">
    <source>
        <dbReference type="Proteomes" id="UP001163823"/>
    </source>
</evidence>
<dbReference type="Proteomes" id="UP001163823">
    <property type="component" value="Chromosome 5"/>
</dbReference>
<dbReference type="Pfam" id="PF00651">
    <property type="entry name" value="BTB"/>
    <property type="match status" value="1"/>
</dbReference>
<dbReference type="GO" id="GO:0012505">
    <property type="term" value="C:endomembrane system"/>
    <property type="evidence" value="ECO:0007669"/>
    <property type="project" value="UniProtKB-SubCell"/>
</dbReference>
<sequence length="531" mass="60584">MEASCDLEVDVNGEETFMVNKDVLASFSSRFRKLFGNLTSTRRNLKVILHGFPGGADGFELIVRFCYNNGRMVIAPSNIVLLYCASYFMEMETHGSGRHNLIPQVYEFLEGIHFWTLSELLVALKKCQDVLPFANSSSILDRILDCLIERLVLPIVASPCTCSSNGSSFQFSYDASSVNSWKSISSRATWWFEDFLYLKIDLINEIIKRMVSQNFDHATISKFIFYYHKFSCLGDAQAEKHKTREVVINLLSLLDRSSLSCKGLFDLYRVGLRLKLSTSYKNKVESLIGSVLDRVTVDYLLVPPPNENDNHAYDVNLVLRLMQAFLLENQFGISLNRMKKVADLLDSFLLEVAPDPHLEPSKFAALITVLPDYARTSHDQLYLAIDLYLKVHADLGDKAKISICSALDHEKLSTVSSENLAQNSRFPSETKARALTIKQAKSKNFLQETDHLKAFVNSMFCKSFKNNTDMEQTSFDSQKLNSFTEAEELRPDFQGMHWKVMELEKLSGIMQNRIQLTNTVVESRFHWSWQC</sequence>
<dbReference type="InterPro" id="IPR000210">
    <property type="entry name" value="BTB/POZ_dom"/>
</dbReference>
<comment type="pathway">
    <text evidence="2">Protein modification; protein ubiquitination.</text>
</comment>
<keyword evidence="8" id="KW-1185">Reference proteome</keyword>
<dbReference type="InterPro" id="IPR011333">
    <property type="entry name" value="SKP1/BTB/POZ_sf"/>
</dbReference>
<evidence type="ECO:0000313" key="7">
    <source>
        <dbReference type="EMBL" id="KAJ7968395.1"/>
    </source>
</evidence>
<dbReference type="EMBL" id="JARAOO010000005">
    <property type="protein sequence ID" value="KAJ7968395.1"/>
    <property type="molecule type" value="Genomic_DNA"/>
</dbReference>
<evidence type="ECO:0000256" key="4">
    <source>
        <dbReference type="PROSITE-ProRule" id="PRU00982"/>
    </source>
</evidence>
<dbReference type="PROSITE" id="PS50097">
    <property type="entry name" value="BTB"/>
    <property type="match status" value="1"/>
</dbReference>
<dbReference type="SUPFAM" id="SSF54695">
    <property type="entry name" value="POZ domain"/>
    <property type="match status" value="1"/>
</dbReference>
<proteinExistence type="inferred from homology"/>
<comment type="similarity">
    <text evidence="4">Belongs to the NPH3 family.</text>
</comment>
<feature type="domain" description="NPH3" evidence="6">
    <location>
        <begin position="189"/>
        <end position="441"/>
    </location>
</feature>
<comment type="caution">
    <text evidence="7">The sequence shown here is derived from an EMBL/GenBank/DDBJ whole genome shotgun (WGS) entry which is preliminary data.</text>
</comment>
<evidence type="ECO:0000259" key="5">
    <source>
        <dbReference type="PROSITE" id="PS50097"/>
    </source>
</evidence>
<dbReference type="Pfam" id="PF03000">
    <property type="entry name" value="NPH3"/>
    <property type="match status" value="1"/>
</dbReference>